<dbReference type="STRING" id="694270.A0A395S2J6"/>
<dbReference type="OrthoDB" id="5105351at2759"/>
<evidence type="ECO:0000313" key="2">
    <source>
        <dbReference type="EMBL" id="RGP66455.1"/>
    </source>
</evidence>
<dbReference type="AlphaFoldDB" id="A0A395S2J6"/>
<evidence type="ECO:0000259" key="1">
    <source>
        <dbReference type="Pfam" id="PF09994"/>
    </source>
</evidence>
<dbReference type="Pfam" id="PF09994">
    <property type="entry name" value="T6SS_Tle1-like_cat"/>
    <property type="match status" value="1"/>
</dbReference>
<sequence>MVYRRIVVCCDGTENDSIGTDNPLTNVARLARSLDTQIDDLGYIQVIHYQTGIATGTSNITNMYDAALGRGLHTDVKRAYNFICTNWSSRKDEIYLVGFSRGAYTVRCLAAFIDVIGLLTPYGLTHLNWLYNRWLDGTITPEELRNSFSEGSLALQHLDNIYCLRDVTKIKACVVWDTVSALGLPDSLSWLRPSRDKLAMVDNSVPGIVDNVFHALALNERRSLFKPNIWSDSSKSRQSPLNIKQCWFLGAHSDIGGGYEDIGLANISLIWMVAQLKTYTHIKISYYALQQLLLPQDISSSKGAERGSLSITGFKSSAPTLSAHGSSHIANYDP</sequence>
<organism evidence="2 3">
    <name type="scientific">Fusarium longipes</name>
    <dbReference type="NCBI Taxonomy" id="694270"/>
    <lineage>
        <taxon>Eukaryota</taxon>
        <taxon>Fungi</taxon>
        <taxon>Dikarya</taxon>
        <taxon>Ascomycota</taxon>
        <taxon>Pezizomycotina</taxon>
        <taxon>Sordariomycetes</taxon>
        <taxon>Hypocreomycetidae</taxon>
        <taxon>Hypocreales</taxon>
        <taxon>Nectriaceae</taxon>
        <taxon>Fusarium</taxon>
    </lineage>
</organism>
<accession>A0A395S2J6</accession>
<name>A0A395S2J6_9HYPO</name>
<dbReference type="Proteomes" id="UP000266234">
    <property type="component" value="Unassembled WGS sequence"/>
</dbReference>
<comment type="caution">
    <text evidence="2">The sequence shown here is derived from an EMBL/GenBank/DDBJ whole genome shotgun (WGS) entry which is preliminary data.</text>
</comment>
<gene>
    <name evidence="2" type="ORF">FLONG3_8892</name>
</gene>
<dbReference type="PANTHER" id="PTHR33840:SF1">
    <property type="entry name" value="TLE1 PHOSPHOLIPASE DOMAIN-CONTAINING PROTEIN"/>
    <property type="match status" value="1"/>
</dbReference>
<dbReference type="InterPro" id="IPR029058">
    <property type="entry name" value="AB_hydrolase_fold"/>
</dbReference>
<dbReference type="InterPro" id="IPR018712">
    <property type="entry name" value="Tle1-like_cat"/>
</dbReference>
<dbReference type="EMBL" id="PXOG01000221">
    <property type="protein sequence ID" value="RGP66455.1"/>
    <property type="molecule type" value="Genomic_DNA"/>
</dbReference>
<dbReference type="PANTHER" id="PTHR33840">
    <property type="match status" value="1"/>
</dbReference>
<reference evidence="2 3" key="1">
    <citation type="journal article" date="2018" name="PLoS Pathog.">
        <title>Evolution of structural diversity of trichothecenes, a family of toxins produced by plant pathogenic and entomopathogenic fungi.</title>
        <authorList>
            <person name="Proctor R.H."/>
            <person name="McCormick S.P."/>
            <person name="Kim H.S."/>
            <person name="Cardoza R.E."/>
            <person name="Stanley A.M."/>
            <person name="Lindo L."/>
            <person name="Kelly A."/>
            <person name="Brown D.W."/>
            <person name="Lee T."/>
            <person name="Vaughan M.M."/>
            <person name="Alexander N.J."/>
            <person name="Busman M."/>
            <person name="Gutierrez S."/>
        </authorList>
    </citation>
    <scope>NUCLEOTIDE SEQUENCE [LARGE SCALE GENOMIC DNA]</scope>
    <source>
        <strain evidence="2 3">NRRL 20695</strain>
    </source>
</reference>
<protein>
    <recommendedName>
        <fullName evidence="1">T6SS Phospholipase effector Tle1-like catalytic domain-containing protein</fullName>
    </recommendedName>
</protein>
<dbReference type="SUPFAM" id="SSF53474">
    <property type="entry name" value="alpha/beta-Hydrolases"/>
    <property type="match status" value="1"/>
</dbReference>
<proteinExistence type="predicted"/>
<evidence type="ECO:0000313" key="3">
    <source>
        <dbReference type="Proteomes" id="UP000266234"/>
    </source>
</evidence>
<keyword evidence="3" id="KW-1185">Reference proteome</keyword>
<feature type="domain" description="T6SS Phospholipase effector Tle1-like catalytic" evidence="1">
    <location>
        <begin position="4"/>
        <end position="275"/>
    </location>
</feature>